<proteinExistence type="predicted"/>
<comment type="caution">
    <text evidence="1">The sequence shown here is derived from an EMBL/GenBank/DDBJ whole genome shotgun (WGS) entry which is preliminary data.</text>
</comment>
<gene>
    <name evidence="1" type="ORF">HUJ06_030519</name>
</gene>
<keyword evidence="2" id="KW-1185">Reference proteome</keyword>
<dbReference type="PANTHER" id="PTHR24299:SF59">
    <property type="entry name" value="CYTOCHROME P450 SUPERFAMILY PROTEIN"/>
    <property type="match status" value="1"/>
</dbReference>
<dbReference type="GO" id="GO:0004497">
    <property type="term" value="F:monooxygenase activity"/>
    <property type="evidence" value="ECO:0007669"/>
    <property type="project" value="InterPro"/>
</dbReference>
<evidence type="ECO:0000313" key="1">
    <source>
        <dbReference type="EMBL" id="DAD29051.1"/>
    </source>
</evidence>
<dbReference type="GO" id="GO:0005506">
    <property type="term" value="F:iron ion binding"/>
    <property type="evidence" value="ECO:0007669"/>
    <property type="project" value="InterPro"/>
</dbReference>
<dbReference type="Proteomes" id="UP000607653">
    <property type="component" value="Unassembled WGS sequence"/>
</dbReference>
<dbReference type="Pfam" id="PF00067">
    <property type="entry name" value="p450"/>
    <property type="match status" value="1"/>
</dbReference>
<sequence>MVWLPYSPRWRFHRRIANTEIFAAKKLDASQGLRCRKVHELAAHVRDNCQTRSAVDIGQAAFITTLNLISNTILSTDLASFDSGSAQELKALVHRAMEEGGRPNPMDYFPILRRIDPQGIRRRMAINVAGFYKLFDEIIDQRLECKGRSLSLLEARKMYWMHFSTKRQRMIRSLGELILKFFSWNYLLQGQTPPRAQWSGLWQSCSAHRRLWRKHD</sequence>
<evidence type="ECO:0000313" key="2">
    <source>
        <dbReference type="Proteomes" id="UP000607653"/>
    </source>
</evidence>
<dbReference type="GO" id="GO:0016705">
    <property type="term" value="F:oxidoreductase activity, acting on paired donors, with incorporation or reduction of molecular oxygen"/>
    <property type="evidence" value="ECO:0007669"/>
    <property type="project" value="InterPro"/>
</dbReference>
<dbReference type="GO" id="GO:0020037">
    <property type="term" value="F:heme binding"/>
    <property type="evidence" value="ECO:0007669"/>
    <property type="project" value="InterPro"/>
</dbReference>
<dbReference type="PANTHER" id="PTHR24299">
    <property type="entry name" value="CYTOCHROME P450 FAMILY 1"/>
    <property type="match status" value="1"/>
</dbReference>
<dbReference type="EMBL" id="DUZY01000002">
    <property type="protein sequence ID" value="DAD29051.1"/>
    <property type="molecule type" value="Genomic_DNA"/>
</dbReference>
<reference evidence="1 2" key="1">
    <citation type="journal article" date="2020" name="Mol. Biol. Evol.">
        <title>Distinct Expression and Methylation Patterns for Genes with Different Fates following a Single Whole-Genome Duplication in Flowering Plants.</title>
        <authorList>
            <person name="Shi T."/>
            <person name="Rahmani R.S."/>
            <person name="Gugger P.F."/>
            <person name="Wang M."/>
            <person name="Li H."/>
            <person name="Zhang Y."/>
            <person name="Li Z."/>
            <person name="Wang Q."/>
            <person name="Van de Peer Y."/>
            <person name="Marchal K."/>
            <person name="Chen J."/>
        </authorList>
    </citation>
    <scope>NUCLEOTIDE SEQUENCE [LARGE SCALE GENOMIC DNA]</scope>
    <source>
        <tissue evidence="1">Leaf</tissue>
    </source>
</reference>
<accession>A0A822YC09</accession>
<evidence type="ECO:0008006" key="3">
    <source>
        <dbReference type="Google" id="ProtNLM"/>
    </source>
</evidence>
<organism evidence="1 2">
    <name type="scientific">Nelumbo nucifera</name>
    <name type="common">Sacred lotus</name>
    <dbReference type="NCBI Taxonomy" id="4432"/>
    <lineage>
        <taxon>Eukaryota</taxon>
        <taxon>Viridiplantae</taxon>
        <taxon>Streptophyta</taxon>
        <taxon>Embryophyta</taxon>
        <taxon>Tracheophyta</taxon>
        <taxon>Spermatophyta</taxon>
        <taxon>Magnoliopsida</taxon>
        <taxon>Proteales</taxon>
        <taxon>Nelumbonaceae</taxon>
        <taxon>Nelumbo</taxon>
    </lineage>
</organism>
<dbReference type="SUPFAM" id="SSF48264">
    <property type="entry name" value="Cytochrome P450"/>
    <property type="match status" value="1"/>
</dbReference>
<dbReference type="AlphaFoldDB" id="A0A822YC09"/>
<dbReference type="InterPro" id="IPR036396">
    <property type="entry name" value="Cyt_P450_sf"/>
</dbReference>
<dbReference type="InterPro" id="IPR001128">
    <property type="entry name" value="Cyt_P450"/>
</dbReference>
<protein>
    <recommendedName>
        <fullName evidence="3">Geraniol 8-hydroxylase-like</fullName>
    </recommendedName>
</protein>
<dbReference type="Gene3D" id="1.10.630.10">
    <property type="entry name" value="Cytochrome P450"/>
    <property type="match status" value="1"/>
</dbReference>
<name>A0A822YC09_NELNU</name>